<protein>
    <submittedName>
        <fullName evidence="1">Uncharacterized protein</fullName>
    </submittedName>
</protein>
<gene>
    <name evidence="1" type="ORF">LCGC14_1529270</name>
</gene>
<proteinExistence type="predicted"/>
<accession>A0A0F9IWN0</accession>
<reference evidence="1" key="1">
    <citation type="journal article" date="2015" name="Nature">
        <title>Complex archaea that bridge the gap between prokaryotes and eukaryotes.</title>
        <authorList>
            <person name="Spang A."/>
            <person name="Saw J.H."/>
            <person name="Jorgensen S.L."/>
            <person name="Zaremba-Niedzwiedzka K."/>
            <person name="Martijn J."/>
            <person name="Lind A.E."/>
            <person name="van Eijk R."/>
            <person name="Schleper C."/>
            <person name="Guy L."/>
            <person name="Ettema T.J."/>
        </authorList>
    </citation>
    <scope>NUCLEOTIDE SEQUENCE</scope>
</reference>
<organism evidence="1">
    <name type="scientific">marine sediment metagenome</name>
    <dbReference type="NCBI Taxonomy" id="412755"/>
    <lineage>
        <taxon>unclassified sequences</taxon>
        <taxon>metagenomes</taxon>
        <taxon>ecological metagenomes</taxon>
    </lineage>
</organism>
<sequence length="67" mass="7439">MRDSGTGSLCFGNAQSPLWTIVFIPSGKTPFLTTVSTVINPMKGDNKGGIDHDKNTDCNAYRRRFRF</sequence>
<name>A0A0F9IWN0_9ZZZZ</name>
<dbReference type="EMBL" id="LAZR01011436">
    <property type="protein sequence ID" value="KKM61683.1"/>
    <property type="molecule type" value="Genomic_DNA"/>
</dbReference>
<dbReference type="AlphaFoldDB" id="A0A0F9IWN0"/>
<comment type="caution">
    <text evidence="1">The sequence shown here is derived from an EMBL/GenBank/DDBJ whole genome shotgun (WGS) entry which is preliminary data.</text>
</comment>
<evidence type="ECO:0000313" key="1">
    <source>
        <dbReference type="EMBL" id="KKM61683.1"/>
    </source>
</evidence>